<dbReference type="Proteomes" id="UP000055048">
    <property type="component" value="Unassembled WGS sequence"/>
</dbReference>
<evidence type="ECO:0000313" key="2">
    <source>
        <dbReference type="Proteomes" id="UP000055048"/>
    </source>
</evidence>
<reference evidence="1 2" key="1">
    <citation type="submission" date="2015-01" db="EMBL/GenBank/DDBJ databases">
        <title>Evolution of Trichinella species and genotypes.</title>
        <authorList>
            <person name="Korhonen P.K."/>
            <person name="Edoardo P."/>
            <person name="Giuseppe L.R."/>
            <person name="Gasser R.B."/>
        </authorList>
    </citation>
    <scope>NUCLEOTIDE SEQUENCE [LARGE SCALE GENOMIC DNA]</scope>
    <source>
        <strain evidence="1">ISS417</strain>
    </source>
</reference>
<sequence length="433" mass="48596">MKVNSGCRGAVYTNLEVNTVLRTPHAETSSVDNSILHKIEKMNTLKRCARKETKPVPQIYSEAYRSASTSLEAAGQFPTCKKVKAAMYRSHAKRFPPLLATRQQMEIPVQWLCTEENLRELAAHSVWCIDGTFKTVPEWENVTSNKRTRRSQSVALLATVPHFRLLSYPTPPFSADERGSIDGPEWVRPLEVLTKSSNYHTDAEVRSIMRAMDVQETDDYDALKSALFEAFGVRTGPERFSAEFSGENSNGAFPEMSGSADKNLLQQFKAELSTDTINAAVFRSGTDSFAEAIEFVAQEERVWRDFTTLKASVSSVKTDADKEATAAPVKTRKEVGKELAELHFKMNRQAGKRHLSFYELLRLLIDEQGSTETLIEQVTSGRVTTSHLRVKNSKYEDVQLRITALTAEYDGGTRTMKQFPNAVAYDVPEPVNF</sequence>
<protein>
    <submittedName>
        <fullName evidence="1">Uncharacterized protein</fullName>
    </submittedName>
</protein>
<proteinExistence type="predicted"/>
<accession>A0A0V0TGK9</accession>
<comment type="caution">
    <text evidence="1">The sequence shown here is derived from an EMBL/GenBank/DDBJ whole genome shotgun (WGS) entry which is preliminary data.</text>
</comment>
<name>A0A0V0TGK9_9BILA</name>
<gene>
    <name evidence="1" type="ORF">T05_9386</name>
</gene>
<dbReference type="EMBL" id="JYDJ01000280">
    <property type="protein sequence ID" value="KRX38133.1"/>
    <property type="molecule type" value="Genomic_DNA"/>
</dbReference>
<dbReference type="AlphaFoldDB" id="A0A0V0TGK9"/>
<evidence type="ECO:0000313" key="1">
    <source>
        <dbReference type="EMBL" id="KRX38133.1"/>
    </source>
</evidence>
<organism evidence="1 2">
    <name type="scientific">Trichinella murrelli</name>
    <dbReference type="NCBI Taxonomy" id="144512"/>
    <lineage>
        <taxon>Eukaryota</taxon>
        <taxon>Metazoa</taxon>
        <taxon>Ecdysozoa</taxon>
        <taxon>Nematoda</taxon>
        <taxon>Enoplea</taxon>
        <taxon>Dorylaimia</taxon>
        <taxon>Trichinellida</taxon>
        <taxon>Trichinellidae</taxon>
        <taxon>Trichinella</taxon>
    </lineage>
</organism>
<keyword evidence="2" id="KW-1185">Reference proteome</keyword>
<dbReference type="OrthoDB" id="6123510at2759"/>